<evidence type="ECO:0000313" key="2">
    <source>
        <dbReference type="EMBL" id="CAK0838040.1"/>
    </source>
</evidence>
<sequence>MRAGGGGTQRERERSDGPPGAGSEAPARCLRAGRTEVEADLPAEAAPRRGVGRKDRRGVEMAMSNEAAAEGFQNFGDENLQEIAAARTLLAELRAGTGERRRLAAERVETACEKRFGDLREQMLEQETAQRAEAGAARCVGAAALELLSKCAGALPLPRPPASGRETPPRRGAPATAPTAARSSPTSSSPPPSERWGTCRPPRRRARCCRACWPWPRTSCGPRAIGWPAWRSGAPLDPEEPVEPEQPVPPGPAARVASGKVASQWRRKPAN</sequence>
<reference evidence="2" key="1">
    <citation type="submission" date="2023-10" db="EMBL/GenBank/DDBJ databases">
        <authorList>
            <person name="Chen Y."/>
            <person name="Shah S."/>
            <person name="Dougan E. K."/>
            <person name="Thang M."/>
            <person name="Chan C."/>
        </authorList>
    </citation>
    <scope>NUCLEOTIDE SEQUENCE [LARGE SCALE GENOMIC DNA]</scope>
</reference>
<dbReference type="EMBL" id="CAUYUJ010014194">
    <property type="protein sequence ID" value="CAK0838040.1"/>
    <property type="molecule type" value="Genomic_DNA"/>
</dbReference>
<gene>
    <name evidence="2" type="ORF">PCOR1329_LOCUS34073</name>
</gene>
<evidence type="ECO:0000256" key="1">
    <source>
        <dbReference type="SAM" id="MobiDB-lite"/>
    </source>
</evidence>
<feature type="region of interest" description="Disordered" evidence="1">
    <location>
        <begin position="155"/>
        <end position="203"/>
    </location>
</feature>
<evidence type="ECO:0000313" key="3">
    <source>
        <dbReference type="Proteomes" id="UP001189429"/>
    </source>
</evidence>
<proteinExistence type="predicted"/>
<feature type="region of interest" description="Disordered" evidence="1">
    <location>
        <begin position="218"/>
        <end position="271"/>
    </location>
</feature>
<protein>
    <recommendedName>
        <fullName evidence="4">Tubulin-specific chaperone A</fullName>
    </recommendedName>
</protein>
<feature type="compositionally biased region" description="Low complexity" evidence="1">
    <location>
        <begin position="164"/>
        <end position="187"/>
    </location>
</feature>
<comment type="caution">
    <text evidence="2">The sequence shown here is derived from an EMBL/GenBank/DDBJ whole genome shotgun (WGS) entry which is preliminary data.</text>
</comment>
<keyword evidence="3" id="KW-1185">Reference proteome</keyword>
<accession>A0ABN9SZQ3</accession>
<name>A0ABN9SZQ3_9DINO</name>
<feature type="region of interest" description="Disordered" evidence="1">
    <location>
        <begin position="1"/>
        <end position="57"/>
    </location>
</feature>
<organism evidence="2 3">
    <name type="scientific">Prorocentrum cordatum</name>
    <dbReference type="NCBI Taxonomy" id="2364126"/>
    <lineage>
        <taxon>Eukaryota</taxon>
        <taxon>Sar</taxon>
        <taxon>Alveolata</taxon>
        <taxon>Dinophyceae</taxon>
        <taxon>Prorocentrales</taxon>
        <taxon>Prorocentraceae</taxon>
        <taxon>Prorocentrum</taxon>
    </lineage>
</organism>
<dbReference type="Proteomes" id="UP001189429">
    <property type="component" value="Unassembled WGS sequence"/>
</dbReference>
<evidence type="ECO:0008006" key="4">
    <source>
        <dbReference type="Google" id="ProtNLM"/>
    </source>
</evidence>